<organism evidence="2 3">
    <name type="scientific">Natrinema gari JCM 14663</name>
    <dbReference type="NCBI Taxonomy" id="1230459"/>
    <lineage>
        <taxon>Archaea</taxon>
        <taxon>Methanobacteriati</taxon>
        <taxon>Methanobacteriota</taxon>
        <taxon>Stenosarchaea group</taxon>
        <taxon>Halobacteria</taxon>
        <taxon>Halobacteriales</taxon>
        <taxon>Natrialbaceae</taxon>
        <taxon>Natrinema</taxon>
    </lineage>
</organism>
<dbReference type="AlphaFoldDB" id="L9YUY2"/>
<dbReference type="Proteomes" id="UP000011592">
    <property type="component" value="Unassembled WGS sequence"/>
</dbReference>
<accession>L9YUY2</accession>
<feature type="region of interest" description="Disordered" evidence="1">
    <location>
        <begin position="1"/>
        <end position="34"/>
    </location>
</feature>
<keyword evidence="3" id="KW-1185">Reference proteome</keyword>
<evidence type="ECO:0000313" key="2">
    <source>
        <dbReference type="EMBL" id="ELY77990.1"/>
    </source>
</evidence>
<gene>
    <name evidence="2" type="ORF">C486_14002</name>
</gene>
<evidence type="ECO:0000256" key="1">
    <source>
        <dbReference type="SAM" id="MobiDB-lite"/>
    </source>
</evidence>
<comment type="caution">
    <text evidence="2">The sequence shown here is derived from an EMBL/GenBank/DDBJ whole genome shotgun (WGS) entry which is preliminary data.</text>
</comment>
<reference evidence="2 3" key="1">
    <citation type="journal article" date="2014" name="PLoS Genet.">
        <title>Phylogenetically driven sequencing of extremely halophilic archaea reveals strategies for static and dynamic osmo-response.</title>
        <authorList>
            <person name="Becker E.A."/>
            <person name="Seitzer P.M."/>
            <person name="Tritt A."/>
            <person name="Larsen D."/>
            <person name="Krusor M."/>
            <person name="Yao A.I."/>
            <person name="Wu D."/>
            <person name="Madern D."/>
            <person name="Eisen J.A."/>
            <person name="Darling A.E."/>
            <person name="Facciotti M.T."/>
        </authorList>
    </citation>
    <scope>NUCLEOTIDE SEQUENCE [LARGE SCALE GENOMIC DNA]</scope>
    <source>
        <strain evidence="2 3">JCM 14663</strain>
    </source>
</reference>
<name>L9YUY2_9EURY</name>
<dbReference type="EMBL" id="AOIJ01000058">
    <property type="protein sequence ID" value="ELY77990.1"/>
    <property type="molecule type" value="Genomic_DNA"/>
</dbReference>
<sequence>MRSRRTGCNGGVGGPGEQRSRQHRSRVATTTAADHGQAYDYRVRRCRDELLGGSLNGEMPSDAAGRLRTRTAEDQRRS</sequence>
<feature type="region of interest" description="Disordered" evidence="1">
    <location>
        <begin position="52"/>
        <end position="78"/>
    </location>
</feature>
<proteinExistence type="predicted"/>
<protein>
    <submittedName>
        <fullName evidence="2">Uncharacterized protein</fullName>
    </submittedName>
</protein>
<evidence type="ECO:0000313" key="3">
    <source>
        <dbReference type="Proteomes" id="UP000011592"/>
    </source>
</evidence>